<dbReference type="GeneID" id="25333634"/>
<dbReference type="Pfam" id="PF14611">
    <property type="entry name" value="KH_SLS1_1"/>
    <property type="match status" value="1"/>
</dbReference>
<dbReference type="Pfam" id="PF20776">
    <property type="entry name" value="SLS1_N"/>
    <property type="match status" value="1"/>
</dbReference>
<dbReference type="GO" id="GO:0005743">
    <property type="term" value="C:mitochondrial inner membrane"/>
    <property type="evidence" value="ECO:0007669"/>
    <property type="project" value="InterPro"/>
</dbReference>
<feature type="domain" description="SLS1 first KH" evidence="2">
    <location>
        <begin position="256"/>
        <end position="321"/>
    </location>
</feature>
<dbReference type="RefSeq" id="XP_013310691.1">
    <property type="nucleotide sequence ID" value="XM_013455237.1"/>
</dbReference>
<dbReference type="AlphaFoldDB" id="A0A0D2CJV4"/>
<sequence length="1051" mass="117191">MLERLTKSAYVCLRCQRRQIRDHLLSPKATESRITSSLRRWQSSAAAARVEEEPDAFDHDRETPSPPDDGSRTDAPSADAAPQRPGVGYRIWKPKRTAKLGVNSLGKPAEVLILPSRDRRIPRVPQQGGDKEAVRAVMQRALNFEKEPLQLQELKTNIEQIRTLIEKQRGQLDMEEWTTLKGHLVQGFTWNQLKLYLVSYKERFRDGSVYQSHYARVLDKGKASLAKFIVEDIWGFTVPAAEGADGEAEVHARKKPGTLTIAVKEDDKMDFLLTNDSQYLKTMSEEFQVQIDVYRTQRKIRIHGLRARATKALDKLSRLLNGLQVTGVQLQEGPVGDTYLDRTLRPLVAPFLRSVAQKYHVHIHVTSQAIRILHLKRPESAEHARREIRLAAGSEPEGWQRVILQPPVPVDQAAMIPHATPAELSWGLYQLPWTRLVVSSISPQSTDMDASHAASPGSLIGDIEKWLQSPLSWSRQYTRKHLQYDVAVQFGKALFRDTSKIKKPADKDGAATTNNVGKAEMINKMGSPIGDDMKANKDSQDTVRNATLVGAKMDQMLGDLKNNAGPQEETASNAQQGLGDTELEASSNDATTTLHPSVPLEKPDKRTLMDKILSDVGKPSFVGDVPHLAQQLAPLAEWKPRRKQEPREVDPNARLILRLELGPTTEYTRFPKLEVIVAAVPDEDGTPKLSIARLSAIFSEKSCTVLCPGREVDMKLTGKLRRDLWQQGANDYKLTQPLLDSIRRYVAKAQRPNATDWVFSPFVTLTFLSNTHDSLETDQQKVNHKLMPSDQLESKKKNERSKSKKLEYMLQSVDAVDADSRSISVEYAGMDTKENLCLEHVTLTGANATRQELRLAERPFLSLPTPQRPNVRLLAQAGLELLKRLGQDPTKTKSTQLGEDIRLVQMSRDAGAVDQDGQVVGNRAARRKALKSATAKEEGGQSFEETAQELVKEHLSGPATESTVGSDGKLVKAAAKPSQKKSSRRSKKQLAKETPDKPKGAANHEPASKAEKSEKSAQDRPEAESGPELENIRTVKSTVPKVKSRAWKKKN</sequence>
<keyword evidence="6" id="KW-1185">Reference proteome</keyword>
<feature type="domain" description="SLS1 N-terminal" evidence="3">
    <location>
        <begin position="151"/>
        <end position="238"/>
    </location>
</feature>
<feature type="region of interest" description="Disordered" evidence="1">
    <location>
        <begin position="956"/>
        <end position="1051"/>
    </location>
</feature>
<accession>A0A0D2CJV4</accession>
<feature type="compositionally biased region" description="Basic and acidic residues" evidence="1">
    <location>
        <begin position="1006"/>
        <end position="1023"/>
    </location>
</feature>
<dbReference type="HOGENOM" id="CLU_315461_0_0_1"/>
<dbReference type="Proteomes" id="UP000054342">
    <property type="component" value="Unassembled WGS sequence"/>
</dbReference>
<dbReference type="Pfam" id="PF20778">
    <property type="entry name" value="SLS1_C"/>
    <property type="match status" value="1"/>
</dbReference>
<feature type="compositionally biased region" description="Basic residues" evidence="1">
    <location>
        <begin position="978"/>
        <end position="989"/>
    </location>
</feature>
<evidence type="ECO:0000259" key="3">
    <source>
        <dbReference type="Pfam" id="PF20776"/>
    </source>
</evidence>
<evidence type="ECO:0000259" key="2">
    <source>
        <dbReference type="Pfam" id="PF14611"/>
    </source>
</evidence>
<feature type="compositionally biased region" description="Basic and acidic residues" evidence="1">
    <location>
        <begin position="990"/>
        <end position="999"/>
    </location>
</feature>
<evidence type="ECO:0000259" key="4">
    <source>
        <dbReference type="Pfam" id="PF20778"/>
    </source>
</evidence>
<evidence type="ECO:0000313" key="6">
    <source>
        <dbReference type="Proteomes" id="UP000054342"/>
    </source>
</evidence>
<feature type="compositionally biased region" description="Basic residues" evidence="1">
    <location>
        <begin position="1042"/>
        <end position="1051"/>
    </location>
</feature>
<feature type="region of interest" description="Disordered" evidence="1">
    <location>
        <begin position="45"/>
        <end position="89"/>
    </location>
</feature>
<dbReference type="EMBL" id="KN847323">
    <property type="protein sequence ID" value="KIW50107.1"/>
    <property type="molecule type" value="Genomic_DNA"/>
</dbReference>
<dbReference type="InterPro" id="IPR048400">
    <property type="entry name" value="SLS1_N"/>
</dbReference>
<dbReference type="InterPro" id="IPR032741">
    <property type="entry name" value="Sls1_KH-1"/>
</dbReference>
<proteinExistence type="predicted"/>
<dbReference type="InterPro" id="IPR048401">
    <property type="entry name" value="SLS1_C"/>
</dbReference>
<feature type="compositionally biased region" description="Polar residues" evidence="1">
    <location>
        <begin position="569"/>
        <end position="578"/>
    </location>
</feature>
<dbReference type="OrthoDB" id="5392646at2759"/>
<organism evidence="5 6">
    <name type="scientific">Exophiala xenobiotica</name>
    <dbReference type="NCBI Taxonomy" id="348802"/>
    <lineage>
        <taxon>Eukaryota</taxon>
        <taxon>Fungi</taxon>
        <taxon>Dikarya</taxon>
        <taxon>Ascomycota</taxon>
        <taxon>Pezizomycotina</taxon>
        <taxon>Eurotiomycetes</taxon>
        <taxon>Chaetothyriomycetidae</taxon>
        <taxon>Chaetothyriales</taxon>
        <taxon>Herpotrichiellaceae</taxon>
        <taxon>Exophiala</taxon>
    </lineage>
</organism>
<protein>
    <submittedName>
        <fullName evidence="5">Uncharacterized protein</fullName>
    </submittedName>
</protein>
<evidence type="ECO:0000256" key="1">
    <source>
        <dbReference type="SAM" id="MobiDB-lite"/>
    </source>
</evidence>
<feature type="region of interest" description="Disordered" evidence="1">
    <location>
        <begin position="558"/>
        <end position="578"/>
    </location>
</feature>
<evidence type="ECO:0000313" key="5">
    <source>
        <dbReference type="EMBL" id="KIW50107.1"/>
    </source>
</evidence>
<reference evidence="5 6" key="1">
    <citation type="submission" date="2015-01" db="EMBL/GenBank/DDBJ databases">
        <title>The Genome Sequence of Exophiala xenobiotica CBS118157.</title>
        <authorList>
            <consortium name="The Broad Institute Genomics Platform"/>
            <person name="Cuomo C."/>
            <person name="de Hoog S."/>
            <person name="Gorbushina A."/>
            <person name="Stielow B."/>
            <person name="Teixiera M."/>
            <person name="Abouelleil A."/>
            <person name="Chapman S.B."/>
            <person name="Priest M."/>
            <person name="Young S.K."/>
            <person name="Wortman J."/>
            <person name="Nusbaum C."/>
            <person name="Birren B."/>
        </authorList>
    </citation>
    <scope>NUCLEOTIDE SEQUENCE [LARGE SCALE GENOMIC DNA]</scope>
    <source>
        <strain evidence="5 6">CBS 118157</strain>
    </source>
</reference>
<name>A0A0D2CJV4_9EURO</name>
<dbReference type="STRING" id="348802.A0A0D2CJV4"/>
<feature type="domain" description="SLS1 C-terminal" evidence="4">
    <location>
        <begin position="620"/>
        <end position="859"/>
    </location>
</feature>
<gene>
    <name evidence="5" type="ORF">PV05_11726</name>
</gene>